<dbReference type="GeneID" id="80349087"/>
<evidence type="ECO:0000313" key="3">
    <source>
        <dbReference type="EMBL" id="BCK56859.1"/>
    </source>
</evidence>
<evidence type="ECO:0000256" key="2">
    <source>
        <dbReference type="SAM" id="Phobius"/>
    </source>
</evidence>
<keyword evidence="2" id="KW-1133">Transmembrane helix</keyword>
<accession>A0A7G1KSD3</accession>
<dbReference type="RefSeq" id="WP_187683858.1">
    <property type="nucleotide sequence ID" value="NZ_AP023396.1"/>
</dbReference>
<evidence type="ECO:0000256" key="1">
    <source>
        <dbReference type="SAM" id="MobiDB-lite"/>
    </source>
</evidence>
<dbReference type="KEGG" id="nwl:NWFMUON74_46310"/>
<keyword evidence="4" id="KW-1185">Reference proteome</keyword>
<feature type="region of interest" description="Disordered" evidence="1">
    <location>
        <begin position="24"/>
        <end position="121"/>
    </location>
</feature>
<reference evidence="3 4" key="1">
    <citation type="submission" date="2020-08" db="EMBL/GenBank/DDBJ databases">
        <title>Genome Sequencing of Nocardia wallacei strain FMUON74 and assembly.</title>
        <authorList>
            <person name="Toyokawa M."/>
            <person name="Uesaka K."/>
        </authorList>
    </citation>
    <scope>NUCLEOTIDE SEQUENCE [LARGE SCALE GENOMIC DNA]</scope>
    <source>
        <strain evidence="3 4">FMUON74</strain>
    </source>
</reference>
<feature type="compositionally biased region" description="Basic and acidic residues" evidence="1">
    <location>
        <begin position="70"/>
        <end position="83"/>
    </location>
</feature>
<feature type="transmembrane region" description="Helical" evidence="2">
    <location>
        <begin position="6"/>
        <end position="25"/>
    </location>
</feature>
<sequence length="121" mass="12825">MLFLRLAVLIVAAVAIGILLTYRVGNHRVPAPRPTPHRPRTATGRASAPSLPPRAGRRGSVQRPGAHFRSCKDTDASRDETDASRNATDASRKDASGSPQDTTADRKDTAADREETGAALG</sequence>
<keyword evidence="2" id="KW-0472">Membrane</keyword>
<dbReference type="Proteomes" id="UP000516173">
    <property type="component" value="Chromosome"/>
</dbReference>
<protein>
    <submittedName>
        <fullName evidence="3">Uncharacterized protein</fullName>
    </submittedName>
</protein>
<feature type="compositionally biased region" description="Basic and acidic residues" evidence="1">
    <location>
        <begin position="103"/>
        <end position="121"/>
    </location>
</feature>
<dbReference type="AlphaFoldDB" id="A0A7G1KSD3"/>
<name>A0A7G1KSD3_9NOCA</name>
<keyword evidence="2" id="KW-0812">Transmembrane</keyword>
<dbReference type="EMBL" id="AP023396">
    <property type="protein sequence ID" value="BCK56859.1"/>
    <property type="molecule type" value="Genomic_DNA"/>
</dbReference>
<proteinExistence type="predicted"/>
<gene>
    <name evidence="3" type="ORF">NWFMUON74_46310</name>
</gene>
<organism evidence="3 4">
    <name type="scientific">Nocardia wallacei</name>
    <dbReference type="NCBI Taxonomy" id="480035"/>
    <lineage>
        <taxon>Bacteria</taxon>
        <taxon>Bacillati</taxon>
        <taxon>Actinomycetota</taxon>
        <taxon>Actinomycetes</taxon>
        <taxon>Mycobacteriales</taxon>
        <taxon>Nocardiaceae</taxon>
        <taxon>Nocardia</taxon>
    </lineage>
</organism>
<evidence type="ECO:0000313" key="4">
    <source>
        <dbReference type="Proteomes" id="UP000516173"/>
    </source>
</evidence>